<keyword evidence="1" id="KW-0472">Membrane</keyword>
<proteinExistence type="predicted"/>
<gene>
    <name evidence="2" type="ORF">Adu01nite_84900</name>
</gene>
<evidence type="ECO:0000313" key="2">
    <source>
        <dbReference type="EMBL" id="GIE07140.1"/>
    </source>
</evidence>
<sequence>MDFPWDPVDQPTEPSTTAVRSGRGVLQAVLSGVGWLLLIPAWWLAETPLLAGSLVGWSISLLAVSFAASRPRCPIVLGLQIGTAHCHSRCAEAFMINTAFRMLGPQRGWKAPTSWKLC</sequence>
<evidence type="ECO:0008006" key="4">
    <source>
        <dbReference type="Google" id="ProtNLM"/>
    </source>
</evidence>
<dbReference type="RefSeq" id="WP_203734986.1">
    <property type="nucleotide sequence ID" value="NZ_BAAATX010000033.1"/>
</dbReference>
<evidence type="ECO:0000313" key="3">
    <source>
        <dbReference type="Proteomes" id="UP000637628"/>
    </source>
</evidence>
<name>A0ABQ3ZBF1_9ACTN</name>
<dbReference type="Proteomes" id="UP000637628">
    <property type="component" value="Unassembled WGS sequence"/>
</dbReference>
<keyword evidence="1" id="KW-0812">Transmembrane</keyword>
<comment type="caution">
    <text evidence="2">The sequence shown here is derived from an EMBL/GenBank/DDBJ whole genome shotgun (WGS) entry which is preliminary data.</text>
</comment>
<evidence type="ECO:0000256" key="1">
    <source>
        <dbReference type="SAM" id="Phobius"/>
    </source>
</evidence>
<protein>
    <recommendedName>
        <fullName evidence="4">DUF2892 domain-containing protein</fullName>
    </recommendedName>
</protein>
<accession>A0ABQ3ZBF1</accession>
<keyword evidence="3" id="KW-1185">Reference proteome</keyword>
<reference evidence="2 3" key="1">
    <citation type="submission" date="2021-01" db="EMBL/GenBank/DDBJ databases">
        <title>Whole genome shotgun sequence of Actinoplanes durhamensis NBRC 14914.</title>
        <authorList>
            <person name="Komaki H."/>
            <person name="Tamura T."/>
        </authorList>
    </citation>
    <scope>NUCLEOTIDE SEQUENCE [LARGE SCALE GENOMIC DNA]</scope>
    <source>
        <strain evidence="2 3">NBRC 14914</strain>
    </source>
</reference>
<keyword evidence="1" id="KW-1133">Transmembrane helix</keyword>
<dbReference type="EMBL" id="BOML01000072">
    <property type="protein sequence ID" value="GIE07140.1"/>
    <property type="molecule type" value="Genomic_DNA"/>
</dbReference>
<feature type="transmembrane region" description="Helical" evidence="1">
    <location>
        <begin position="49"/>
        <end position="68"/>
    </location>
</feature>
<organism evidence="2 3">
    <name type="scientific">Paractinoplanes durhamensis</name>
    <dbReference type="NCBI Taxonomy" id="113563"/>
    <lineage>
        <taxon>Bacteria</taxon>
        <taxon>Bacillati</taxon>
        <taxon>Actinomycetota</taxon>
        <taxon>Actinomycetes</taxon>
        <taxon>Micromonosporales</taxon>
        <taxon>Micromonosporaceae</taxon>
        <taxon>Paractinoplanes</taxon>
    </lineage>
</organism>